<keyword evidence="3" id="KW-1185">Reference proteome</keyword>
<evidence type="ECO:0000313" key="3">
    <source>
        <dbReference type="Proteomes" id="UP001157418"/>
    </source>
</evidence>
<comment type="caution">
    <text evidence="2">The sequence shown here is derived from an EMBL/GenBank/DDBJ whole genome shotgun (WGS) entry which is preliminary data.</text>
</comment>
<feature type="region of interest" description="Disordered" evidence="1">
    <location>
        <begin position="248"/>
        <end position="268"/>
    </location>
</feature>
<dbReference type="AlphaFoldDB" id="A0AAU9LHU1"/>
<reference evidence="2 3" key="1">
    <citation type="submission" date="2022-01" db="EMBL/GenBank/DDBJ databases">
        <authorList>
            <person name="Xiong W."/>
            <person name="Schranz E."/>
        </authorList>
    </citation>
    <scope>NUCLEOTIDE SEQUENCE [LARGE SCALE GENOMIC DNA]</scope>
</reference>
<name>A0AAU9LHU1_9ASTR</name>
<dbReference type="EMBL" id="CAKMRJ010000001">
    <property type="protein sequence ID" value="CAH1413147.1"/>
    <property type="molecule type" value="Genomic_DNA"/>
</dbReference>
<feature type="region of interest" description="Disordered" evidence="1">
    <location>
        <begin position="147"/>
        <end position="179"/>
    </location>
</feature>
<feature type="region of interest" description="Disordered" evidence="1">
    <location>
        <begin position="92"/>
        <end position="131"/>
    </location>
</feature>
<dbReference type="Proteomes" id="UP001157418">
    <property type="component" value="Unassembled WGS sequence"/>
</dbReference>
<evidence type="ECO:0000256" key="1">
    <source>
        <dbReference type="SAM" id="MobiDB-lite"/>
    </source>
</evidence>
<feature type="compositionally biased region" description="Acidic residues" evidence="1">
    <location>
        <begin position="113"/>
        <end position="131"/>
    </location>
</feature>
<organism evidence="2 3">
    <name type="scientific">Lactuca virosa</name>
    <dbReference type="NCBI Taxonomy" id="75947"/>
    <lineage>
        <taxon>Eukaryota</taxon>
        <taxon>Viridiplantae</taxon>
        <taxon>Streptophyta</taxon>
        <taxon>Embryophyta</taxon>
        <taxon>Tracheophyta</taxon>
        <taxon>Spermatophyta</taxon>
        <taxon>Magnoliopsida</taxon>
        <taxon>eudicotyledons</taxon>
        <taxon>Gunneridae</taxon>
        <taxon>Pentapetalae</taxon>
        <taxon>asterids</taxon>
        <taxon>campanulids</taxon>
        <taxon>Asterales</taxon>
        <taxon>Asteraceae</taxon>
        <taxon>Cichorioideae</taxon>
        <taxon>Cichorieae</taxon>
        <taxon>Lactucinae</taxon>
        <taxon>Lactuca</taxon>
    </lineage>
</organism>
<proteinExistence type="predicted"/>
<gene>
    <name evidence="2" type="ORF">LVIROSA_LOCUS1121</name>
</gene>
<evidence type="ECO:0000313" key="2">
    <source>
        <dbReference type="EMBL" id="CAH1413147.1"/>
    </source>
</evidence>
<feature type="compositionally biased region" description="Acidic residues" evidence="1">
    <location>
        <begin position="147"/>
        <end position="166"/>
    </location>
</feature>
<accession>A0AAU9LHU1</accession>
<protein>
    <submittedName>
        <fullName evidence="2">Uncharacterized protein</fullName>
    </submittedName>
</protein>
<sequence length="393" mass="45057">MLNQSQIPRTRGLAFPNARLLSQQQELLLNKLRYEGKYESAVSVFWETFMGSSKHFLSLLRPGGARHHYWIMEDPVDWTTIPWAEEDQVVPHSLEPEDSPLPEVPVPLSPLTSDEEPYDEDDPSNPVGDSDELVDMETELVDDEIDPTEEEVDYFEWEDEDPEEEKETTKEPEPAIEQQALPPLPAFQIYRHTYNVPSMAYTPRKSIPIRKRKRGTPLPASLVAPERVPPTPAWVTHLREWRAEDEIPSQFDVGESSRARQPTPLREASSDPAIPILVARIARLIHHIRIITNELGIIKGNSTGLRNRIQSLEEDRSLDEEAMQLIFDHLDSIQIQLLTQDAQISRMELMAQVMEHRVIASEARAFADEMRAEYVQQQLTHLVIVLGTFLGLW</sequence>